<dbReference type="PANTHER" id="PTHR47591">
    <property type="entry name" value="ZINC FINGER PROTEIN ZAT2-RELATED"/>
    <property type="match status" value="1"/>
</dbReference>
<dbReference type="PROSITE" id="PS00028">
    <property type="entry name" value="ZINC_FINGER_C2H2_1"/>
    <property type="match status" value="1"/>
</dbReference>
<feature type="compositionally biased region" description="Basic and acidic residues" evidence="2">
    <location>
        <begin position="197"/>
        <end position="214"/>
    </location>
</feature>
<feature type="compositionally biased region" description="Polar residues" evidence="2">
    <location>
        <begin position="38"/>
        <end position="52"/>
    </location>
</feature>
<proteinExistence type="predicted"/>
<sequence>MSDLIPDGFFPVQGDRQSPPPPAPSSTDGPSATPSGSAPQGQEENRVVTASQEGRPIGLASPSTPKFKKKPDRSAATITAPCSECGKRFWSQKALFGHMRCHPDRQWRGINPPPHIRRLQPSLEVPSSPTPRTRPLQGTHRRFQDLEHEVASYLVMLSNGPPRAEAANSSAGTRLGHKMFSGSLVGQGGFNMARRRGKDERGTFGYSSDDRFTEKSFSLSREQGSVEHPRSRPDEQGGCPPSPRRHVPDLNFPPPHDNNDHFLKPFPKST</sequence>
<dbReference type="PANTHER" id="PTHR47591:SF13">
    <property type="entry name" value="OS02G0293900 PROTEIN"/>
    <property type="match status" value="1"/>
</dbReference>
<dbReference type="Proteomes" id="UP000663760">
    <property type="component" value="Chromosome 7"/>
</dbReference>
<feature type="region of interest" description="Disordered" evidence="2">
    <location>
        <begin position="178"/>
        <end position="270"/>
    </location>
</feature>
<evidence type="ECO:0000313" key="5">
    <source>
        <dbReference type="Proteomes" id="UP000663760"/>
    </source>
</evidence>
<reference evidence="4" key="1">
    <citation type="submission" date="2020-02" db="EMBL/GenBank/DDBJ databases">
        <authorList>
            <person name="Scholz U."/>
            <person name="Mascher M."/>
            <person name="Fiebig A."/>
        </authorList>
    </citation>
    <scope>NUCLEOTIDE SEQUENCE</scope>
</reference>
<keyword evidence="1" id="KW-0479">Metal-binding</keyword>
<feature type="compositionally biased region" description="Basic and acidic residues" evidence="2">
    <location>
        <begin position="224"/>
        <end position="235"/>
    </location>
</feature>
<dbReference type="InterPro" id="IPR013087">
    <property type="entry name" value="Znf_C2H2_type"/>
</dbReference>
<keyword evidence="5" id="KW-1185">Reference proteome</keyword>
<feature type="domain" description="C2H2-type" evidence="3">
    <location>
        <begin position="80"/>
        <end position="107"/>
    </location>
</feature>
<protein>
    <recommendedName>
        <fullName evidence="3">C2H2-type domain-containing protein</fullName>
    </recommendedName>
</protein>
<keyword evidence="1" id="KW-0863">Zinc-finger</keyword>
<feature type="region of interest" description="Disordered" evidence="2">
    <location>
        <begin position="119"/>
        <end position="138"/>
    </location>
</feature>
<name>A0A7I8KRL2_SPIIN</name>
<dbReference type="EMBL" id="LR746270">
    <property type="protein sequence ID" value="CAA7399718.1"/>
    <property type="molecule type" value="Genomic_DNA"/>
</dbReference>
<dbReference type="InterPro" id="IPR036236">
    <property type="entry name" value="Znf_C2H2_sf"/>
</dbReference>
<dbReference type="OrthoDB" id="6077919at2759"/>
<accession>A0A7I8KRL2</accession>
<dbReference type="PROSITE" id="PS50157">
    <property type="entry name" value="ZINC_FINGER_C2H2_2"/>
    <property type="match status" value="1"/>
</dbReference>
<gene>
    <name evidence="4" type="ORF">SI8410_07010388</name>
</gene>
<dbReference type="AlphaFoldDB" id="A0A7I8KRL2"/>
<evidence type="ECO:0000313" key="4">
    <source>
        <dbReference type="EMBL" id="CAA7399718.1"/>
    </source>
</evidence>
<dbReference type="SUPFAM" id="SSF57667">
    <property type="entry name" value="beta-beta-alpha zinc fingers"/>
    <property type="match status" value="1"/>
</dbReference>
<feature type="compositionally biased region" description="Low complexity" evidence="2">
    <location>
        <begin position="25"/>
        <end position="37"/>
    </location>
</feature>
<evidence type="ECO:0000259" key="3">
    <source>
        <dbReference type="PROSITE" id="PS50157"/>
    </source>
</evidence>
<dbReference type="GO" id="GO:0008270">
    <property type="term" value="F:zinc ion binding"/>
    <property type="evidence" value="ECO:0007669"/>
    <property type="project" value="UniProtKB-KW"/>
</dbReference>
<dbReference type="Pfam" id="PF13912">
    <property type="entry name" value="zf-C2H2_6"/>
    <property type="match status" value="1"/>
</dbReference>
<feature type="region of interest" description="Disordered" evidence="2">
    <location>
        <begin position="1"/>
        <end position="73"/>
    </location>
</feature>
<evidence type="ECO:0000256" key="1">
    <source>
        <dbReference type="PROSITE-ProRule" id="PRU00042"/>
    </source>
</evidence>
<keyword evidence="1" id="KW-0862">Zinc</keyword>
<organism evidence="4 5">
    <name type="scientific">Spirodela intermedia</name>
    <name type="common">Intermediate duckweed</name>
    <dbReference type="NCBI Taxonomy" id="51605"/>
    <lineage>
        <taxon>Eukaryota</taxon>
        <taxon>Viridiplantae</taxon>
        <taxon>Streptophyta</taxon>
        <taxon>Embryophyta</taxon>
        <taxon>Tracheophyta</taxon>
        <taxon>Spermatophyta</taxon>
        <taxon>Magnoliopsida</taxon>
        <taxon>Liliopsida</taxon>
        <taxon>Araceae</taxon>
        <taxon>Lemnoideae</taxon>
        <taxon>Spirodela</taxon>
    </lineage>
</organism>
<evidence type="ECO:0000256" key="2">
    <source>
        <dbReference type="SAM" id="MobiDB-lite"/>
    </source>
</evidence>